<comment type="caution">
    <text evidence="2">The sequence shown here is derived from an EMBL/GenBank/DDBJ whole genome shotgun (WGS) entry which is preliminary data.</text>
</comment>
<evidence type="ECO:0000313" key="3">
    <source>
        <dbReference type="Proteomes" id="UP001159363"/>
    </source>
</evidence>
<dbReference type="EMBL" id="JARBHB010000005">
    <property type="protein sequence ID" value="KAJ8882338.1"/>
    <property type="molecule type" value="Genomic_DNA"/>
</dbReference>
<organism evidence="2 3">
    <name type="scientific">Dryococelus australis</name>
    <dbReference type="NCBI Taxonomy" id="614101"/>
    <lineage>
        <taxon>Eukaryota</taxon>
        <taxon>Metazoa</taxon>
        <taxon>Ecdysozoa</taxon>
        <taxon>Arthropoda</taxon>
        <taxon>Hexapoda</taxon>
        <taxon>Insecta</taxon>
        <taxon>Pterygota</taxon>
        <taxon>Neoptera</taxon>
        <taxon>Polyneoptera</taxon>
        <taxon>Phasmatodea</taxon>
        <taxon>Verophasmatodea</taxon>
        <taxon>Anareolatae</taxon>
        <taxon>Phasmatidae</taxon>
        <taxon>Eurycanthinae</taxon>
        <taxon>Dryococelus</taxon>
    </lineage>
</organism>
<evidence type="ECO:0000313" key="2">
    <source>
        <dbReference type="EMBL" id="KAJ8882338.1"/>
    </source>
</evidence>
<name>A0ABQ9HE55_9NEOP</name>
<gene>
    <name evidence="2" type="ORF">PR048_014140</name>
</gene>
<feature type="region of interest" description="Disordered" evidence="1">
    <location>
        <begin position="369"/>
        <end position="388"/>
    </location>
</feature>
<accession>A0ABQ9HE55</accession>
<dbReference type="Proteomes" id="UP001159363">
    <property type="component" value="Chromosome 4"/>
</dbReference>
<keyword evidence="3" id="KW-1185">Reference proteome</keyword>
<proteinExistence type="predicted"/>
<sequence>MYPCLQQNVLSVEGANTVRHIPRKLKVILPETRKAVEHTVFDILMKADTCYYERPAGNFRFGYQHPYSADINNIVPHRSPTLFESTSFPQPDFNQLHHDQQPLSPLRLLVHLFKPRRTLQLYDLKTLDILVKYLYCPLMACDLMSSIGSEPARFLNSSVHHQRRVFFFLPLCFNTRHCDQSLSLERTDQSVRRLLANLSYLYGSRKVRSGTENPRTVRERFAAGQRTHEQFAKGSQRDREPTNSSRKVRSGTENPRTVRERFAAGQRTHEQFAKGSQRDREPTNSSRAVSATVRFMRPEKIASLAKMKYGRTLANICLETNLPDSGDNREHSTESAHNTRIQRSDLFGTGSIGVRQVHPWADEPAGLPMIDGLPCQRRPPHTETDSVRLRGRYNLTKSPEQSKGLESSPAECGELLQVTIVLPRETECIPTTHKRAAMDPLHASYTSSNRVNASLPCNSSPHATGPHTRDDVVVRVRVSLYQPAIVSQLFGISHEVERLGGTPGACRNTRGTRLRTSLSILAGLMSIETAEVGVIEINTYFAEVQSRPGLSPRKEPAEKTNCSQVPSIVPLPLFSSRFFTAFFPLQRSAKYFRQPHEATTESRAKEILSLGEENASQKPKGSAYRPVMSYRVSRLILSRGPIAGLEARAKQRPQSCLQRIAIVRSDCIFVRMRRRNGLEAKLDHGFMEDGSNREWNVSGISAPVPSCGPSGSGKMSGYPRTTLYPLFPLPPARRVSQPQTTQPPLGVDVVTSLSAHAPLRETVTSASREEGNSPLTVRDQVHASLTLNLFGGNIRGKLTTFENPGADSYPPSWIEGIFASTKRCLVHCPRRLVRLSQRPVVGCWRNCSCSSGDASEVSFSLTRSVRVKRISWSHNNPTNTTRQTDMTPTRRKEEIESTFLGVSGPLFIRTDVTVTLLFSDYSNFVVSGLSCRGRRAVRLIESQLSEQGSLSGRVTPGCSHVRIVPDDAADRWVFLGDLPFPPPLHSGAAPFSPHFTFIGSSSNQPAMSKHDETRWSGGYELVLGLLLESQTSVGWEEDFNAARRRSTPHFLPHCNSDELLSHLTTLHEFLRLATNDMSSMSTLLQVDNNLPENFFCTRVLFFLNQFEQGRLHTRTTNLNRTEYRGPSQRCSGIVLPARLLSPLQLESQLLPHTWQLWHSQGVSLLSAIGSEACRAGLINCDPIAKGGNSAHLARSSDEALGVRVSVASIAPSLLDLGHAAT</sequence>
<protein>
    <submittedName>
        <fullName evidence="2">Uncharacterized protein</fullName>
    </submittedName>
</protein>
<evidence type="ECO:0000256" key="1">
    <source>
        <dbReference type="SAM" id="MobiDB-lite"/>
    </source>
</evidence>
<reference evidence="2 3" key="1">
    <citation type="submission" date="2023-02" db="EMBL/GenBank/DDBJ databases">
        <title>LHISI_Scaffold_Assembly.</title>
        <authorList>
            <person name="Stuart O.P."/>
            <person name="Cleave R."/>
            <person name="Magrath M.J.L."/>
            <person name="Mikheyev A.S."/>
        </authorList>
    </citation>
    <scope>NUCLEOTIDE SEQUENCE [LARGE SCALE GENOMIC DNA]</scope>
    <source>
        <strain evidence="2">Daus_M_001</strain>
        <tissue evidence="2">Leg muscle</tissue>
    </source>
</reference>
<feature type="region of interest" description="Disordered" evidence="1">
    <location>
        <begin position="221"/>
        <end position="290"/>
    </location>
</feature>
<feature type="compositionally biased region" description="Basic and acidic residues" evidence="1">
    <location>
        <begin position="221"/>
        <end position="241"/>
    </location>
</feature>
<feature type="compositionally biased region" description="Basic and acidic residues" evidence="1">
    <location>
        <begin position="256"/>
        <end position="282"/>
    </location>
</feature>